<dbReference type="RefSeq" id="WP_022020249.1">
    <property type="nucleotide sequence ID" value="NZ_CALUIP010000015.1"/>
</dbReference>
<dbReference type="PANTHER" id="PTHR47505">
    <property type="entry name" value="DNA UTILIZATION PROTEIN YHGH"/>
    <property type="match status" value="1"/>
</dbReference>
<keyword evidence="7" id="KW-1185">Reference proteome</keyword>
<evidence type="ECO:0000313" key="4">
    <source>
        <dbReference type="EMBL" id="HJF91610.1"/>
    </source>
</evidence>
<dbReference type="Proteomes" id="UP000766986">
    <property type="component" value="Unassembled WGS sequence"/>
</dbReference>
<proteinExistence type="inferred from homology"/>
<comment type="caution">
    <text evidence="4">The sequence shown here is derived from an EMBL/GenBank/DDBJ whole genome shotgun (WGS) entry which is preliminary data.</text>
</comment>
<organism evidence="4 6">
    <name type="scientific">Mediterranea massiliensis</name>
    <dbReference type="NCBI Taxonomy" id="1841865"/>
    <lineage>
        <taxon>Bacteria</taxon>
        <taxon>Pseudomonadati</taxon>
        <taxon>Bacteroidota</taxon>
        <taxon>Bacteroidia</taxon>
        <taxon>Bacteroidales</taxon>
        <taxon>Bacteroidaceae</taxon>
        <taxon>Mediterranea</taxon>
    </lineage>
</organism>
<dbReference type="InterPro" id="IPR051910">
    <property type="entry name" value="ComF/GntX_DNA_util-trans"/>
</dbReference>
<dbReference type="EMBL" id="JACLYZ010000024">
    <property type="protein sequence ID" value="MBM6735679.1"/>
    <property type="molecule type" value="Genomic_DNA"/>
</dbReference>
<feature type="domain" description="Phosphoribosyltransferase" evidence="2">
    <location>
        <begin position="151"/>
        <end position="232"/>
    </location>
</feature>
<dbReference type="AlphaFoldDB" id="A0A921HWB3"/>
<dbReference type="Proteomes" id="UP000717835">
    <property type="component" value="Unassembled WGS sequence"/>
</dbReference>
<reference evidence="4" key="4">
    <citation type="submission" date="2021-09" db="EMBL/GenBank/DDBJ databases">
        <authorList>
            <person name="Gilroy R."/>
        </authorList>
    </citation>
    <scope>NUCLEOTIDE SEQUENCE</scope>
    <source>
        <strain evidence="4">CHK55-1828</strain>
    </source>
</reference>
<dbReference type="InterPro" id="IPR000836">
    <property type="entry name" value="PRTase_dom"/>
</dbReference>
<comment type="similarity">
    <text evidence="1">Belongs to the ComF/GntX family.</text>
</comment>
<dbReference type="PANTHER" id="PTHR47505:SF1">
    <property type="entry name" value="DNA UTILIZATION PROTEIN YHGH"/>
    <property type="match status" value="1"/>
</dbReference>
<reference evidence="4" key="2">
    <citation type="journal article" date="2021" name="PeerJ">
        <title>Extensive microbial diversity within the chicken gut microbiome revealed by metagenomics and culture.</title>
        <authorList>
            <person name="Gilroy R."/>
            <person name="Ravi A."/>
            <person name="Getino M."/>
            <person name="Pursley I."/>
            <person name="Horton D.L."/>
            <person name="Alikhan N.F."/>
            <person name="Baker D."/>
            <person name="Gharbi K."/>
            <person name="Hall N."/>
            <person name="Watson M."/>
            <person name="Adriaenssens E.M."/>
            <person name="Foster-Nyarko E."/>
            <person name="Jarju S."/>
            <person name="Secka A."/>
            <person name="Antonio M."/>
            <person name="Oren A."/>
            <person name="Chaudhuri R.R."/>
            <person name="La Ragione R."/>
            <person name="Hildebrand F."/>
            <person name="Pallen M.J."/>
        </authorList>
    </citation>
    <scope>NUCLEOTIDE SEQUENCE</scope>
    <source>
        <strain evidence="4">CHK55-1828</strain>
    </source>
</reference>
<reference evidence="5" key="1">
    <citation type="submission" date="2020-08" db="EMBL/GenBank/DDBJ databases">
        <authorList>
            <person name="Cejkova D."/>
            <person name="Kubasova T."/>
            <person name="Jahodarova E."/>
            <person name="Rychlik I."/>
        </authorList>
    </citation>
    <scope>NUCLEOTIDE SEQUENCE</scope>
    <source>
        <strain evidence="5">An772</strain>
    </source>
</reference>
<protein>
    <submittedName>
        <fullName evidence="4">ComF family protein</fullName>
    </submittedName>
</protein>
<dbReference type="EMBL" id="DYVX01000036">
    <property type="protein sequence ID" value="HJF91610.1"/>
    <property type="molecule type" value="Genomic_DNA"/>
</dbReference>
<evidence type="ECO:0000313" key="5">
    <source>
        <dbReference type="EMBL" id="MBM6735679.1"/>
    </source>
</evidence>
<evidence type="ECO:0000313" key="7">
    <source>
        <dbReference type="Proteomes" id="UP000766986"/>
    </source>
</evidence>
<gene>
    <name evidence="5" type="ORF">H7U35_10675</name>
    <name evidence="4" type="ORF">K8W02_04390</name>
</gene>
<dbReference type="CDD" id="cd06223">
    <property type="entry name" value="PRTases_typeI"/>
    <property type="match status" value="1"/>
</dbReference>
<evidence type="ECO:0000259" key="3">
    <source>
        <dbReference type="Pfam" id="PF18912"/>
    </source>
</evidence>
<sequence>MTRHSIGLWFRSAARLLFPRRCVVCGARLVEGEEGICLRCNMDMPRTNWHLLPDNPVEKEFWGKIPLERATSFFLYHKGSDFRHVLHLLKYGGRKDIGRIMGRFMAQELQDSGFFEGIDRIVPIPLHPLKRKERGYNQSECLARGLSAVTGIPVDTSGVKRVVHTQSQTRKSAYERWENVAGIFRVEHPEHYAGQHILLVDDVLTTGSTITACADAFAGVEGLRISVLTLAKAGV</sequence>
<dbReference type="InterPro" id="IPR029057">
    <property type="entry name" value="PRTase-like"/>
</dbReference>
<evidence type="ECO:0000256" key="1">
    <source>
        <dbReference type="ARBA" id="ARBA00008007"/>
    </source>
</evidence>
<reference evidence="5 7" key="3">
    <citation type="journal article" date="2021" name="Sci. Rep.">
        <title>The distribution of antibiotic resistance genes in chicken gut microbiota commensals.</title>
        <authorList>
            <person name="Juricova H."/>
            <person name="Matiasovicova J."/>
            <person name="Kubasova T."/>
            <person name="Cejkova D."/>
            <person name="Rychlik I."/>
        </authorList>
    </citation>
    <scope>NUCLEOTIDE SEQUENCE [LARGE SCALE GENOMIC DNA]</scope>
    <source>
        <strain evidence="5 7">An772</strain>
    </source>
</reference>
<dbReference type="Pfam" id="PF00156">
    <property type="entry name" value="Pribosyltran"/>
    <property type="match status" value="1"/>
</dbReference>
<evidence type="ECO:0000259" key="2">
    <source>
        <dbReference type="Pfam" id="PF00156"/>
    </source>
</evidence>
<name>A0A921HWB3_9BACT</name>
<dbReference type="SUPFAM" id="SSF53271">
    <property type="entry name" value="PRTase-like"/>
    <property type="match status" value="1"/>
</dbReference>
<dbReference type="Pfam" id="PF18912">
    <property type="entry name" value="DZR_2"/>
    <property type="match status" value="1"/>
</dbReference>
<dbReference type="InterPro" id="IPR044005">
    <property type="entry name" value="DZR_2"/>
</dbReference>
<dbReference type="Gene3D" id="3.40.50.2020">
    <property type="match status" value="1"/>
</dbReference>
<feature type="domain" description="Double zinc ribbon" evidence="3">
    <location>
        <begin position="14"/>
        <end position="45"/>
    </location>
</feature>
<evidence type="ECO:0000313" key="6">
    <source>
        <dbReference type="Proteomes" id="UP000717835"/>
    </source>
</evidence>
<accession>A0A921HWB3</accession>